<evidence type="ECO:0000256" key="6">
    <source>
        <dbReference type="ARBA" id="ARBA00022840"/>
    </source>
</evidence>
<dbReference type="PROSITE" id="PS50893">
    <property type="entry name" value="ABC_TRANSPORTER_2"/>
    <property type="match status" value="1"/>
</dbReference>
<dbReference type="InterPro" id="IPR051120">
    <property type="entry name" value="ABC_AA/LPS_Transport"/>
</dbReference>
<evidence type="ECO:0000259" key="10">
    <source>
        <dbReference type="PROSITE" id="PS50893"/>
    </source>
</evidence>
<feature type="transmembrane region" description="Helical" evidence="9">
    <location>
        <begin position="55"/>
        <end position="73"/>
    </location>
</feature>
<keyword evidence="12" id="KW-1185">Reference proteome</keyword>
<name>A0A975JBA4_9RHOB</name>
<dbReference type="PANTHER" id="PTHR45772">
    <property type="entry name" value="CONSERVED COMPONENT OF ABC TRANSPORTER FOR NATURAL AMINO ACIDS-RELATED"/>
    <property type="match status" value="1"/>
</dbReference>
<feature type="transmembrane region" description="Helical" evidence="9">
    <location>
        <begin position="27"/>
        <end position="48"/>
    </location>
</feature>
<feature type="transmembrane region" description="Helical" evidence="9">
    <location>
        <begin position="79"/>
        <end position="104"/>
    </location>
</feature>
<feature type="transmembrane region" description="Helical" evidence="9">
    <location>
        <begin position="281"/>
        <end position="302"/>
    </location>
</feature>
<feature type="transmembrane region" description="Helical" evidence="9">
    <location>
        <begin position="243"/>
        <end position="269"/>
    </location>
</feature>
<dbReference type="Pfam" id="PF00005">
    <property type="entry name" value="ABC_tran"/>
    <property type="match status" value="1"/>
</dbReference>
<dbReference type="InterPro" id="IPR043428">
    <property type="entry name" value="LivM-like"/>
</dbReference>
<dbReference type="InterPro" id="IPR003593">
    <property type="entry name" value="AAA+_ATPase"/>
</dbReference>
<dbReference type="GO" id="GO:0016887">
    <property type="term" value="F:ATP hydrolysis activity"/>
    <property type="evidence" value="ECO:0007669"/>
    <property type="project" value="InterPro"/>
</dbReference>
<sequence>MAYIVTVSTLLLIALLSVPFLFGDFVAYQIGLFLIYGIAGQGIGFLWGRSGILPFGQAAFFGVAAYACAHVLLHVPSLPLAIICLLGVIAAAGLIAFLLGSVVFKGKTDSGPYFSLITLALALITEQVAGTATGLTGGFNGLSGFQTIADLNQFGSFYFVIVAAVLVSTVLLLSLDRLPAGLVARAIADNERRLQLFGFPTHLAKGAVFGLSAALAALAGILFANHQGIVTPTSSGFLLSANFVIWAAVGGRFHVLGPLLGAVGIGYLSAELRDSFAYWEVLLALIFILVVLKAPAGIAGLVQNAIQRFISPSSKARPPVYSVPAPRVEQSSEPLSFTDTHVQIGPVRILNGVNLHTPKKGIVCIIGPNGAGKTSLLNVTTGNLPVQNGELRYAGRKIHNRAPHEALKSGIARKLQVPSVFPSLSVADNLCIAMLAGRAGLVDFFRPSALDWRSAQLDRILATPGLPLLEGMARPASDLPQGHRQFLEFTMTAVSEPSVLLLDEPCAGLSPTETKLMTELVRAFQDSGQGLVLLIEHDMSIVRSLSSHVVVMHQGAVLAEGTFDEIQSNQDVRAVYAGGTK</sequence>
<dbReference type="Pfam" id="PF02653">
    <property type="entry name" value="BPD_transp_2"/>
    <property type="match status" value="1"/>
</dbReference>
<keyword evidence="4 9" id="KW-0812">Transmembrane</keyword>
<dbReference type="EMBL" id="CP073581">
    <property type="protein sequence ID" value="QUJ75283.1"/>
    <property type="molecule type" value="Genomic_DNA"/>
</dbReference>
<feature type="transmembrane region" description="Helical" evidence="9">
    <location>
        <begin position="116"/>
        <end position="135"/>
    </location>
</feature>
<keyword evidence="3" id="KW-1003">Cell membrane</keyword>
<dbReference type="Proteomes" id="UP000683291">
    <property type="component" value="Chromosome 1"/>
</dbReference>
<keyword evidence="5" id="KW-0547">Nucleotide-binding</keyword>
<evidence type="ECO:0000256" key="2">
    <source>
        <dbReference type="ARBA" id="ARBA00022448"/>
    </source>
</evidence>
<organism evidence="11 12">
    <name type="scientific">Sulfitobacter albidus</name>
    <dbReference type="NCBI Taxonomy" id="2829501"/>
    <lineage>
        <taxon>Bacteria</taxon>
        <taxon>Pseudomonadati</taxon>
        <taxon>Pseudomonadota</taxon>
        <taxon>Alphaproteobacteria</taxon>
        <taxon>Rhodobacterales</taxon>
        <taxon>Roseobacteraceae</taxon>
        <taxon>Sulfitobacter</taxon>
    </lineage>
</organism>
<dbReference type="SUPFAM" id="SSF52540">
    <property type="entry name" value="P-loop containing nucleoside triphosphate hydrolases"/>
    <property type="match status" value="1"/>
</dbReference>
<dbReference type="GO" id="GO:0005886">
    <property type="term" value="C:plasma membrane"/>
    <property type="evidence" value="ECO:0007669"/>
    <property type="project" value="UniProtKB-SubCell"/>
</dbReference>
<accession>A0A975JBA4</accession>
<feature type="domain" description="ABC transporter" evidence="10">
    <location>
        <begin position="335"/>
        <end position="579"/>
    </location>
</feature>
<evidence type="ECO:0000256" key="7">
    <source>
        <dbReference type="ARBA" id="ARBA00022989"/>
    </source>
</evidence>
<dbReference type="GO" id="GO:0015658">
    <property type="term" value="F:branched-chain amino acid transmembrane transporter activity"/>
    <property type="evidence" value="ECO:0007669"/>
    <property type="project" value="InterPro"/>
</dbReference>
<dbReference type="InterPro" id="IPR001851">
    <property type="entry name" value="ABC_transp_permease"/>
</dbReference>
<dbReference type="PANTHER" id="PTHR45772:SF8">
    <property type="entry name" value="HIGH-AFFINITY BRANCHED-CHAIN AMINO ACID TRANSPORT ATP-BINDING PROTEIN"/>
    <property type="match status" value="1"/>
</dbReference>
<keyword evidence="8 9" id="KW-0472">Membrane</keyword>
<comment type="subcellular location">
    <subcellularLocation>
        <location evidence="1">Cell membrane</location>
        <topology evidence="1">Multi-pass membrane protein</topology>
    </subcellularLocation>
</comment>
<evidence type="ECO:0000256" key="9">
    <source>
        <dbReference type="SAM" id="Phobius"/>
    </source>
</evidence>
<dbReference type="CDD" id="cd06581">
    <property type="entry name" value="TM_PBP1_LivM_like"/>
    <property type="match status" value="1"/>
</dbReference>
<dbReference type="InterPro" id="IPR003439">
    <property type="entry name" value="ABC_transporter-like_ATP-bd"/>
</dbReference>
<reference evidence="11" key="1">
    <citation type="submission" date="2021-04" db="EMBL/GenBank/DDBJ databases">
        <title>Complete genome sequence for Sulfitobacter sp. strain JK7-1.</title>
        <authorList>
            <person name="Park S.-J."/>
        </authorList>
    </citation>
    <scope>NUCLEOTIDE SEQUENCE</scope>
    <source>
        <strain evidence="11">JK7-1</strain>
    </source>
</reference>
<keyword evidence="2" id="KW-0813">Transport</keyword>
<dbReference type="AlphaFoldDB" id="A0A975JBA4"/>
<gene>
    <name evidence="11" type="ORF">KDD17_09735</name>
</gene>
<feature type="transmembrane region" description="Helical" evidence="9">
    <location>
        <begin position="196"/>
        <end position="223"/>
    </location>
</feature>
<evidence type="ECO:0000313" key="11">
    <source>
        <dbReference type="EMBL" id="QUJ75283.1"/>
    </source>
</evidence>
<keyword evidence="7 9" id="KW-1133">Transmembrane helix</keyword>
<dbReference type="Gene3D" id="3.40.50.300">
    <property type="entry name" value="P-loop containing nucleotide triphosphate hydrolases"/>
    <property type="match status" value="1"/>
</dbReference>
<evidence type="ECO:0000256" key="1">
    <source>
        <dbReference type="ARBA" id="ARBA00004651"/>
    </source>
</evidence>
<dbReference type="RefSeq" id="WP_212703488.1">
    <property type="nucleotide sequence ID" value="NZ_CP073581.1"/>
</dbReference>
<evidence type="ECO:0000256" key="4">
    <source>
        <dbReference type="ARBA" id="ARBA00022692"/>
    </source>
</evidence>
<protein>
    <submittedName>
        <fullName evidence="11">ATP-binding cassette domain-containing protein</fullName>
    </submittedName>
</protein>
<evidence type="ECO:0000256" key="5">
    <source>
        <dbReference type="ARBA" id="ARBA00022741"/>
    </source>
</evidence>
<feature type="transmembrane region" description="Helical" evidence="9">
    <location>
        <begin position="155"/>
        <end position="175"/>
    </location>
</feature>
<dbReference type="GO" id="GO:0005524">
    <property type="term" value="F:ATP binding"/>
    <property type="evidence" value="ECO:0007669"/>
    <property type="project" value="UniProtKB-KW"/>
</dbReference>
<dbReference type="InterPro" id="IPR027417">
    <property type="entry name" value="P-loop_NTPase"/>
</dbReference>
<proteinExistence type="predicted"/>
<keyword evidence="6 11" id="KW-0067">ATP-binding</keyword>
<dbReference type="SMART" id="SM00382">
    <property type="entry name" value="AAA"/>
    <property type="match status" value="1"/>
</dbReference>
<evidence type="ECO:0000313" key="12">
    <source>
        <dbReference type="Proteomes" id="UP000683291"/>
    </source>
</evidence>
<evidence type="ECO:0000256" key="8">
    <source>
        <dbReference type="ARBA" id="ARBA00023136"/>
    </source>
</evidence>
<dbReference type="KEGG" id="sual:KDD17_09735"/>
<evidence type="ECO:0000256" key="3">
    <source>
        <dbReference type="ARBA" id="ARBA00022475"/>
    </source>
</evidence>